<protein>
    <submittedName>
        <fullName evidence="1">Uncharacterized protein</fullName>
    </submittedName>
</protein>
<accession>A0ABN8LNB9</accession>
<keyword evidence="2" id="KW-1185">Reference proteome</keyword>
<sequence>MDLTASRRFVEVVSFDSSIEHPKIGEKIHLKDEFRKITLPNGVEVKFEEIIGLAGDFYGLPEKPIIDSFKKEEEDFLRKQRFRGAYNTLARAPKDELQKELDKLLDFFRKERVLDAETADEITGGVWFLGIPVIQGRKLELAENNYDHFLPYAKDAYLTGHQLAIEKAREASQYPRDPELRKKLLHEAFSKEAFACHFLTDSFASGHIRTPRFELGRATILGKKGHLLSKYMHDEDNKYGLRVTNLRGDKWIAYGDGMLLEGKSRDNLRIVVKAVQISVDQVYEAYSNPTKALDPSVVTEFIPFIDIEETNNAPLFQVKDGKVHRRSNINDLQDTSTTENWWGLTTLVKITLCCYKPRNSSV</sequence>
<proteinExistence type="predicted"/>
<evidence type="ECO:0000313" key="1">
    <source>
        <dbReference type="EMBL" id="CAH3017841.1"/>
    </source>
</evidence>
<dbReference type="EMBL" id="CALNXI010000072">
    <property type="protein sequence ID" value="CAH3017841.1"/>
    <property type="molecule type" value="Genomic_DNA"/>
</dbReference>
<dbReference type="Proteomes" id="UP001159427">
    <property type="component" value="Unassembled WGS sequence"/>
</dbReference>
<comment type="caution">
    <text evidence="1">The sequence shown here is derived from an EMBL/GenBank/DDBJ whole genome shotgun (WGS) entry which is preliminary data.</text>
</comment>
<dbReference type="InterPro" id="IPR049756">
    <property type="entry name" value="PlcA-like_dom"/>
</dbReference>
<organism evidence="1 2">
    <name type="scientific">Porites evermanni</name>
    <dbReference type="NCBI Taxonomy" id="104178"/>
    <lineage>
        <taxon>Eukaryota</taxon>
        <taxon>Metazoa</taxon>
        <taxon>Cnidaria</taxon>
        <taxon>Anthozoa</taxon>
        <taxon>Hexacorallia</taxon>
        <taxon>Scleractinia</taxon>
        <taxon>Fungiina</taxon>
        <taxon>Poritidae</taxon>
        <taxon>Porites</taxon>
    </lineage>
</organism>
<name>A0ABN8LNB9_9CNID</name>
<evidence type="ECO:0000313" key="2">
    <source>
        <dbReference type="Proteomes" id="UP001159427"/>
    </source>
</evidence>
<gene>
    <name evidence="1" type="ORF">PEVE_00040008</name>
</gene>
<reference evidence="1 2" key="1">
    <citation type="submission" date="2022-05" db="EMBL/GenBank/DDBJ databases">
        <authorList>
            <consortium name="Genoscope - CEA"/>
            <person name="William W."/>
        </authorList>
    </citation>
    <scope>NUCLEOTIDE SEQUENCE [LARGE SCALE GENOMIC DNA]</scope>
</reference>
<dbReference type="CDD" id="cd22893">
    <property type="entry name" value="PlcA-like"/>
    <property type="match status" value="1"/>
</dbReference>